<dbReference type="Gene3D" id="1.10.10.10">
    <property type="entry name" value="Winged helix-like DNA-binding domain superfamily/Winged helix DNA-binding domain"/>
    <property type="match status" value="1"/>
</dbReference>
<dbReference type="PANTHER" id="PTHR39515">
    <property type="entry name" value="CONSERVED PROTEIN"/>
    <property type="match status" value="1"/>
</dbReference>
<dbReference type="EMBL" id="FMUH01000001">
    <property type="protein sequence ID" value="SCX38695.1"/>
    <property type="molecule type" value="Genomic_DNA"/>
</dbReference>
<accession>A0A1G4XBY8</accession>
<evidence type="ECO:0000313" key="2">
    <source>
        <dbReference type="EMBL" id="SCX38695.1"/>
    </source>
</evidence>
<dbReference type="InterPro" id="IPR036390">
    <property type="entry name" value="WH_DNA-bd_sf"/>
</dbReference>
<gene>
    <name evidence="2" type="ORF">SAMN03159343_0476</name>
</gene>
<dbReference type="PROSITE" id="PS50995">
    <property type="entry name" value="HTH_MARR_2"/>
    <property type="match status" value="1"/>
</dbReference>
<dbReference type="GO" id="GO:0003677">
    <property type="term" value="F:DNA binding"/>
    <property type="evidence" value="ECO:0007669"/>
    <property type="project" value="UniProtKB-KW"/>
</dbReference>
<dbReference type="InterPro" id="IPR000835">
    <property type="entry name" value="HTH_MarR-typ"/>
</dbReference>
<reference evidence="3" key="1">
    <citation type="submission" date="2016-10" db="EMBL/GenBank/DDBJ databases">
        <authorList>
            <person name="Varghese N."/>
            <person name="Submissions S."/>
        </authorList>
    </citation>
    <scope>NUCLEOTIDE SEQUENCE [LARGE SCALE GENOMIC DNA]</scope>
    <source>
        <strain evidence="3">DSM 45722</strain>
    </source>
</reference>
<protein>
    <submittedName>
        <fullName evidence="2">DNA-binding transcriptional regulator, MarR family</fullName>
    </submittedName>
</protein>
<dbReference type="PANTHER" id="PTHR39515:SF2">
    <property type="entry name" value="HTH-TYPE TRANSCRIPTIONAL REGULATOR RV0880"/>
    <property type="match status" value="1"/>
</dbReference>
<dbReference type="AlphaFoldDB" id="A0A1G4XBY8"/>
<dbReference type="InterPro" id="IPR036388">
    <property type="entry name" value="WH-like_DNA-bd_sf"/>
</dbReference>
<dbReference type="InterPro" id="IPR052526">
    <property type="entry name" value="HTH-type_Bedaq_tolerance"/>
</dbReference>
<keyword evidence="2" id="KW-0238">DNA-binding</keyword>
<dbReference type="STRING" id="1960309.SAMN03159343_0476"/>
<dbReference type="RefSeq" id="WP_092799291.1">
    <property type="nucleotide sequence ID" value="NZ_FMUH01000001.1"/>
</dbReference>
<sequence>MDIDRTELAARLDDVVVGLRQVTASRSDLSLTAAATLATLQRSGPARLTELAVAEGISQPSMTALIARLAGQGLVDRAADPTDGRAVVLSLTGAGADLLARRSAQRAARLADPLAHLDDDDVARIADALPALTRLAGVLQH</sequence>
<organism evidence="2 3">
    <name type="scientific">Klenkia marina</name>
    <dbReference type="NCBI Taxonomy" id="1960309"/>
    <lineage>
        <taxon>Bacteria</taxon>
        <taxon>Bacillati</taxon>
        <taxon>Actinomycetota</taxon>
        <taxon>Actinomycetes</taxon>
        <taxon>Geodermatophilales</taxon>
        <taxon>Geodermatophilaceae</taxon>
        <taxon>Klenkia</taxon>
    </lineage>
</organism>
<name>A0A1G4XBY8_9ACTN</name>
<evidence type="ECO:0000259" key="1">
    <source>
        <dbReference type="PROSITE" id="PS50995"/>
    </source>
</evidence>
<dbReference type="SUPFAM" id="SSF46785">
    <property type="entry name" value="Winged helix' DNA-binding domain"/>
    <property type="match status" value="1"/>
</dbReference>
<proteinExistence type="predicted"/>
<evidence type="ECO:0000313" key="3">
    <source>
        <dbReference type="Proteomes" id="UP000198981"/>
    </source>
</evidence>
<feature type="domain" description="HTH marR-type" evidence="1">
    <location>
        <begin position="1"/>
        <end position="134"/>
    </location>
</feature>
<dbReference type="Pfam" id="PF01047">
    <property type="entry name" value="MarR"/>
    <property type="match status" value="1"/>
</dbReference>
<dbReference type="Proteomes" id="UP000198981">
    <property type="component" value="Unassembled WGS sequence"/>
</dbReference>
<dbReference type="GO" id="GO:0003700">
    <property type="term" value="F:DNA-binding transcription factor activity"/>
    <property type="evidence" value="ECO:0007669"/>
    <property type="project" value="InterPro"/>
</dbReference>
<dbReference type="OrthoDB" id="8966183at2"/>
<dbReference type="SMART" id="SM00347">
    <property type="entry name" value="HTH_MARR"/>
    <property type="match status" value="1"/>
</dbReference>
<keyword evidence="3" id="KW-1185">Reference proteome</keyword>